<name>W7F1S3_BIPV3</name>
<dbReference type="EMBL" id="KI968696">
    <property type="protein sequence ID" value="EUN32040.1"/>
    <property type="molecule type" value="Genomic_DNA"/>
</dbReference>
<dbReference type="HOGENOM" id="CLU_3124736_0_0_1"/>
<gene>
    <name evidence="1" type="ORF">COCVIDRAFT_86665</name>
</gene>
<protein>
    <submittedName>
        <fullName evidence="1">Uncharacterized protein</fullName>
    </submittedName>
</protein>
<reference evidence="1 2" key="1">
    <citation type="journal article" date="2013" name="PLoS Genet.">
        <title>Comparative genome structure, secondary metabolite, and effector coding capacity across Cochliobolus pathogens.</title>
        <authorList>
            <person name="Condon B.J."/>
            <person name="Leng Y."/>
            <person name="Wu D."/>
            <person name="Bushley K.E."/>
            <person name="Ohm R.A."/>
            <person name="Otillar R."/>
            <person name="Martin J."/>
            <person name="Schackwitz W."/>
            <person name="Grimwood J."/>
            <person name="MohdZainudin N."/>
            <person name="Xue C."/>
            <person name="Wang R."/>
            <person name="Manning V.A."/>
            <person name="Dhillon B."/>
            <person name="Tu Z.J."/>
            <person name="Steffenson B.J."/>
            <person name="Salamov A."/>
            <person name="Sun H."/>
            <person name="Lowry S."/>
            <person name="LaButti K."/>
            <person name="Han J."/>
            <person name="Copeland A."/>
            <person name="Lindquist E."/>
            <person name="Barry K."/>
            <person name="Schmutz J."/>
            <person name="Baker S.E."/>
            <person name="Ciuffetti L.M."/>
            <person name="Grigoriev I.V."/>
            <person name="Zhong S."/>
            <person name="Turgeon B.G."/>
        </authorList>
    </citation>
    <scope>NUCLEOTIDE SEQUENCE [LARGE SCALE GENOMIC DNA]</scope>
    <source>
        <strain evidence="1 2">FI3</strain>
    </source>
</reference>
<accession>W7F1S3</accession>
<dbReference type="RefSeq" id="XP_014561618.1">
    <property type="nucleotide sequence ID" value="XM_014706132.1"/>
</dbReference>
<dbReference type="Proteomes" id="UP000054337">
    <property type="component" value="Unassembled WGS sequence"/>
</dbReference>
<keyword evidence="2" id="KW-1185">Reference proteome</keyword>
<dbReference type="GeneID" id="26258516"/>
<sequence length="50" mass="5663">MLLYIKSAPTKASSSAVSYKLEATMCRRNIVKMPSRWGVCFIARGYHILL</sequence>
<dbReference type="AlphaFoldDB" id="W7F1S3"/>
<proteinExistence type="predicted"/>
<organism evidence="1 2">
    <name type="scientific">Bipolaris victoriae (strain FI3)</name>
    <name type="common">Victoria blight of oats agent</name>
    <name type="synonym">Cochliobolus victoriae</name>
    <dbReference type="NCBI Taxonomy" id="930091"/>
    <lineage>
        <taxon>Eukaryota</taxon>
        <taxon>Fungi</taxon>
        <taxon>Dikarya</taxon>
        <taxon>Ascomycota</taxon>
        <taxon>Pezizomycotina</taxon>
        <taxon>Dothideomycetes</taxon>
        <taxon>Pleosporomycetidae</taxon>
        <taxon>Pleosporales</taxon>
        <taxon>Pleosporineae</taxon>
        <taxon>Pleosporaceae</taxon>
        <taxon>Bipolaris</taxon>
    </lineage>
</organism>
<evidence type="ECO:0000313" key="2">
    <source>
        <dbReference type="Proteomes" id="UP000054337"/>
    </source>
</evidence>
<evidence type="ECO:0000313" key="1">
    <source>
        <dbReference type="EMBL" id="EUN32040.1"/>
    </source>
</evidence>